<reference evidence="3 4" key="1">
    <citation type="submission" date="2016-02" db="EMBL/GenBank/DDBJ databases">
        <authorList>
            <consortium name="Pathogen Informatics"/>
        </authorList>
    </citation>
    <scope>NUCLEOTIDE SEQUENCE [LARGE SCALE GENOMIC DNA]</scope>
    <source>
        <strain evidence="3 4">RC20</strain>
    </source>
</reference>
<evidence type="ECO:0000313" key="4">
    <source>
        <dbReference type="Proteomes" id="UP000069632"/>
    </source>
</evidence>
<keyword evidence="4" id="KW-1185">Reference proteome</keyword>
<name>A0A128EL69_9BACT</name>
<accession>A0A128EL69</accession>
<dbReference type="AlphaFoldDB" id="A0A128EL69"/>
<dbReference type="InterPro" id="IPR052216">
    <property type="entry name" value="CRISPR_Csm3_endoribonuclease"/>
</dbReference>
<sequence length="176" mass="19939">MATLKYRVTFFDFWHLNSGVGSGALFDNTVVKDQELPYLPGKTIKGLLREICTLLDKEKSKHIFGEKDNTQAKSYFSNATLKPEQIKYLKANPSLIKYLFSHITQTRIDEKGVAVDNSLRTTEVVIPLELFGEIKCDSNDTELITKGLKSIKQIGLNRNRGLGRCQIEIVKDENDN</sequence>
<dbReference type="EMBL" id="FIZP01000001">
    <property type="protein sequence ID" value="CZE46839.1"/>
    <property type="molecule type" value="Genomic_DNA"/>
</dbReference>
<evidence type="ECO:0000256" key="1">
    <source>
        <dbReference type="ARBA" id="ARBA00023118"/>
    </source>
</evidence>
<feature type="domain" description="CRISPR type III-associated protein" evidence="2">
    <location>
        <begin position="24"/>
        <end position="165"/>
    </location>
</feature>
<dbReference type="Pfam" id="PF03787">
    <property type="entry name" value="RAMPs"/>
    <property type="match status" value="1"/>
</dbReference>
<dbReference type="InterPro" id="IPR005537">
    <property type="entry name" value="RAMP_III_fam"/>
</dbReference>
<organism evidence="3 4">
    <name type="scientific">Campylobacter geochelonis</name>
    <dbReference type="NCBI Taxonomy" id="1780362"/>
    <lineage>
        <taxon>Bacteria</taxon>
        <taxon>Pseudomonadati</taxon>
        <taxon>Campylobacterota</taxon>
        <taxon>Epsilonproteobacteria</taxon>
        <taxon>Campylobacterales</taxon>
        <taxon>Campylobacteraceae</taxon>
        <taxon>Campylobacter</taxon>
    </lineage>
</organism>
<dbReference type="PANTHER" id="PTHR35579:SF3">
    <property type="entry name" value="CRISPR SYSTEM CMS ENDORIBONUCLEASE CSM3"/>
    <property type="match status" value="1"/>
</dbReference>
<dbReference type="OrthoDB" id="163151at2"/>
<keyword evidence="1" id="KW-0051">Antiviral defense</keyword>
<dbReference type="GO" id="GO:0051607">
    <property type="term" value="P:defense response to virus"/>
    <property type="evidence" value="ECO:0007669"/>
    <property type="project" value="UniProtKB-KW"/>
</dbReference>
<dbReference type="PANTHER" id="PTHR35579">
    <property type="entry name" value="CRISPR SYSTEM CMS ENDORIBONUCLEASE CSM3"/>
    <property type="match status" value="1"/>
</dbReference>
<proteinExistence type="predicted"/>
<evidence type="ECO:0000259" key="2">
    <source>
        <dbReference type="Pfam" id="PF03787"/>
    </source>
</evidence>
<dbReference type="Proteomes" id="UP000069632">
    <property type="component" value="Unassembled WGS sequence"/>
</dbReference>
<protein>
    <submittedName>
        <fullName evidence="3">RAMP superfamily</fullName>
    </submittedName>
</protein>
<evidence type="ECO:0000313" key="3">
    <source>
        <dbReference type="EMBL" id="CZE46839.1"/>
    </source>
</evidence>
<dbReference type="RefSeq" id="WP_075493101.1">
    <property type="nucleotide sequence ID" value="NZ_CP053844.1"/>
</dbReference>
<dbReference type="CDD" id="cd09726">
    <property type="entry name" value="RAMP_I_III"/>
    <property type="match status" value="1"/>
</dbReference>
<gene>
    <name evidence="3" type="ORF">ERS672216_00583</name>
</gene>